<dbReference type="EMBL" id="RCHT01000022">
    <property type="protein sequence ID" value="RLL09114.1"/>
    <property type="molecule type" value="Genomic_DNA"/>
</dbReference>
<keyword evidence="1" id="KW-0812">Transmembrane</keyword>
<name>A0A498CNK9_9FIRM</name>
<dbReference type="InterPro" id="IPR010001">
    <property type="entry name" value="BofA"/>
</dbReference>
<reference evidence="2 3" key="1">
    <citation type="submission" date="2018-10" db="EMBL/GenBank/DDBJ databases">
        <title>Anaerotruncus faecis sp. nov., isolated from human feces.</title>
        <authorList>
            <person name="Wang Y.-J."/>
        </authorList>
    </citation>
    <scope>NUCLEOTIDE SEQUENCE [LARGE SCALE GENOMIC DNA]</scope>
    <source>
        <strain evidence="2 3">22A2-44</strain>
    </source>
</reference>
<keyword evidence="1" id="KW-0472">Membrane</keyword>
<organism evidence="2 3">
    <name type="scientific">Anaerotruncus massiliensis</name>
    <name type="common">ex Liu et al. 2021</name>
    <dbReference type="NCBI Taxonomy" id="2321404"/>
    <lineage>
        <taxon>Bacteria</taxon>
        <taxon>Bacillati</taxon>
        <taxon>Bacillota</taxon>
        <taxon>Clostridia</taxon>
        <taxon>Eubacteriales</taxon>
        <taxon>Oscillospiraceae</taxon>
        <taxon>Anaerotruncus</taxon>
    </lineage>
</organism>
<keyword evidence="3" id="KW-1185">Reference proteome</keyword>
<keyword evidence="1" id="KW-1133">Transmembrane helix</keyword>
<feature type="transmembrane region" description="Helical" evidence="1">
    <location>
        <begin position="61"/>
        <end position="82"/>
    </location>
</feature>
<comment type="caution">
    <text evidence="2">The sequence shown here is derived from an EMBL/GenBank/DDBJ whole genome shotgun (WGS) entry which is preliminary data.</text>
</comment>
<feature type="transmembrane region" description="Helical" evidence="1">
    <location>
        <begin position="88"/>
        <end position="112"/>
    </location>
</feature>
<evidence type="ECO:0000256" key="1">
    <source>
        <dbReference type="SAM" id="Phobius"/>
    </source>
</evidence>
<accession>A0A498CNK9</accession>
<sequence length="114" mass="11983">MLRVLFLDISSVARTYPVMESKSPEVKNMALSILTAAAGAVCLIMLAALWRSRHFLRSLCFSALTGNAALLAVCWSGTFTGIALSPNLFTVGAATLLGLPGVISLLVVKLIFGA</sequence>
<evidence type="ECO:0000313" key="2">
    <source>
        <dbReference type="EMBL" id="RLL09114.1"/>
    </source>
</evidence>
<dbReference type="Pfam" id="PF07441">
    <property type="entry name" value="BofA"/>
    <property type="match status" value="1"/>
</dbReference>
<protein>
    <submittedName>
        <fullName evidence="2">Uncharacterized protein</fullName>
    </submittedName>
</protein>
<gene>
    <name evidence="2" type="ORF">D4A47_10600</name>
</gene>
<dbReference type="Proteomes" id="UP000276301">
    <property type="component" value="Unassembled WGS sequence"/>
</dbReference>
<dbReference type="AlphaFoldDB" id="A0A498CNK9"/>
<evidence type="ECO:0000313" key="3">
    <source>
        <dbReference type="Proteomes" id="UP000276301"/>
    </source>
</evidence>
<feature type="transmembrane region" description="Helical" evidence="1">
    <location>
        <begin position="29"/>
        <end position="49"/>
    </location>
</feature>
<proteinExistence type="predicted"/>